<name>A0A6J5LBX5_9CAUD</name>
<proteinExistence type="predicted"/>
<dbReference type="EMBL" id="LR796249">
    <property type="protein sequence ID" value="CAB4130617.1"/>
    <property type="molecule type" value="Genomic_DNA"/>
</dbReference>
<protein>
    <submittedName>
        <fullName evidence="1">Uncharacterized protein</fullName>
    </submittedName>
</protein>
<organism evidence="1">
    <name type="scientific">uncultured Caudovirales phage</name>
    <dbReference type="NCBI Taxonomy" id="2100421"/>
    <lineage>
        <taxon>Viruses</taxon>
        <taxon>Duplodnaviria</taxon>
        <taxon>Heunggongvirae</taxon>
        <taxon>Uroviricota</taxon>
        <taxon>Caudoviricetes</taxon>
        <taxon>Peduoviridae</taxon>
        <taxon>Maltschvirus</taxon>
        <taxon>Maltschvirus maltsch</taxon>
    </lineage>
</organism>
<dbReference type="EMBL" id="LR796294">
    <property type="protein sequence ID" value="CAB4135157.1"/>
    <property type="molecule type" value="Genomic_DNA"/>
</dbReference>
<sequence>MVPRSILVHGTDLTSAVEVRVNGDTSPSFVVADRGTIVAQVPSSSAGRLVTDVVVVSSDFTASLRSIIDFKISNYPKKVSGVKALMQMWLKLLLTTPGYDSFTQGLGGAAQQYIGGQYSGGGGAVSASFAVAVQQATKQVLALQSTRVGIPDDERLIGTELVGISFDPEYSGLLARVAIYTQAGNRAIANMEL</sequence>
<evidence type="ECO:0000313" key="2">
    <source>
        <dbReference type="EMBL" id="CAB4135157.1"/>
    </source>
</evidence>
<evidence type="ECO:0000313" key="1">
    <source>
        <dbReference type="EMBL" id="CAB4130617.1"/>
    </source>
</evidence>
<accession>A0A6J5LBX5</accession>
<reference evidence="1" key="1">
    <citation type="submission" date="2020-04" db="EMBL/GenBank/DDBJ databases">
        <authorList>
            <person name="Chiriac C."/>
            <person name="Salcher M."/>
            <person name="Ghai R."/>
            <person name="Kavagutti S V."/>
        </authorList>
    </citation>
    <scope>NUCLEOTIDE SEQUENCE</scope>
</reference>
<gene>
    <name evidence="1" type="ORF">UFOVP127_7</name>
    <name evidence="2" type="ORF">UFOVP276_113</name>
</gene>